<proteinExistence type="predicted"/>
<reference evidence="1" key="1">
    <citation type="journal article" date="2014" name="Front. Microbiol.">
        <title>High frequency of phylogenetically diverse reductive dehalogenase-homologous genes in deep subseafloor sedimentary metagenomes.</title>
        <authorList>
            <person name="Kawai M."/>
            <person name="Futagami T."/>
            <person name="Toyoda A."/>
            <person name="Takaki Y."/>
            <person name="Nishi S."/>
            <person name="Hori S."/>
            <person name="Arai W."/>
            <person name="Tsubouchi T."/>
            <person name="Morono Y."/>
            <person name="Uchiyama I."/>
            <person name="Ito T."/>
            <person name="Fujiyama A."/>
            <person name="Inagaki F."/>
            <person name="Takami H."/>
        </authorList>
    </citation>
    <scope>NUCLEOTIDE SEQUENCE</scope>
    <source>
        <strain evidence="1">Expedition CK06-06</strain>
    </source>
</reference>
<name>X0TNE7_9ZZZZ</name>
<feature type="non-terminal residue" evidence="1">
    <location>
        <position position="61"/>
    </location>
</feature>
<evidence type="ECO:0000313" key="1">
    <source>
        <dbReference type="EMBL" id="GAF95068.1"/>
    </source>
</evidence>
<dbReference type="AlphaFoldDB" id="X0TNE7"/>
<protein>
    <submittedName>
        <fullName evidence="1">Uncharacterized protein</fullName>
    </submittedName>
</protein>
<sequence>MTEESDLSKFIIPKEIHENTEDKLKVSRVKEFINIFNEKMKDKQKYFRQPNWAIKELIEEF</sequence>
<organism evidence="1">
    <name type="scientific">marine sediment metagenome</name>
    <dbReference type="NCBI Taxonomy" id="412755"/>
    <lineage>
        <taxon>unclassified sequences</taxon>
        <taxon>metagenomes</taxon>
        <taxon>ecological metagenomes</taxon>
    </lineage>
</organism>
<comment type="caution">
    <text evidence="1">The sequence shown here is derived from an EMBL/GenBank/DDBJ whole genome shotgun (WGS) entry which is preliminary data.</text>
</comment>
<gene>
    <name evidence="1" type="ORF">S01H1_30080</name>
</gene>
<accession>X0TNE7</accession>
<dbReference type="EMBL" id="BARS01018491">
    <property type="protein sequence ID" value="GAF95068.1"/>
    <property type="molecule type" value="Genomic_DNA"/>
</dbReference>